<evidence type="ECO:0000313" key="2">
    <source>
        <dbReference type="EMBL" id="GAA0143118.1"/>
    </source>
</evidence>
<name>A0AAV3NZE4_LITER</name>
<reference evidence="2 3" key="1">
    <citation type="submission" date="2024-01" db="EMBL/GenBank/DDBJ databases">
        <title>The complete chloroplast genome sequence of Lithospermum erythrorhizon: insights into the phylogenetic relationship among Boraginaceae species and the maternal lineages of purple gromwells.</title>
        <authorList>
            <person name="Okada T."/>
            <person name="Watanabe K."/>
        </authorList>
    </citation>
    <scope>NUCLEOTIDE SEQUENCE [LARGE SCALE GENOMIC DNA]</scope>
</reference>
<dbReference type="Proteomes" id="UP001454036">
    <property type="component" value="Unassembled WGS sequence"/>
</dbReference>
<gene>
    <name evidence="2" type="ORF">LIER_03875</name>
</gene>
<organism evidence="2 3">
    <name type="scientific">Lithospermum erythrorhizon</name>
    <name type="common">Purple gromwell</name>
    <name type="synonym">Lithospermum officinale var. erythrorhizon</name>
    <dbReference type="NCBI Taxonomy" id="34254"/>
    <lineage>
        <taxon>Eukaryota</taxon>
        <taxon>Viridiplantae</taxon>
        <taxon>Streptophyta</taxon>
        <taxon>Embryophyta</taxon>
        <taxon>Tracheophyta</taxon>
        <taxon>Spermatophyta</taxon>
        <taxon>Magnoliopsida</taxon>
        <taxon>eudicotyledons</taxon>
        <taxon>Gunneridae</taxon>
        <taxon>Pentapetalae</taxon>
        <taxon>asterids</taxon>
        <taxon>lamiids</taxon>
        <taxon>Boraginales</taxon>
        <taxon>Boraginaceae</taxon>
        <taxon>Boraginoideae</taxon>
        <taxon>Lithospermeae</taxon>
        <taxon>Lithospermum</taxon>
    </lineage>
</organism>
<dbReference type="Pfam" id="PF14223">
    <property type="entry name" value="Retrotran_gag_2"/>
    <property type="match status" value="1"/>
</dbReference>
<dbReference type="AlphaFoldDB" id="A0AAV3NZE4"/>
<evidence type="ECO:0000256" key="1">
    <source>
        <dbReference type="SAM" id="MobiDB-lite"/>
    </source>
</evidence>
<dbReference type="PANTHER" id="PTHR47592:SF27">
    <property type="entry name" value="OS08G0421700 PROTEIN"/>
    <property type="match status" value="1"/>
</dbReference>
<dbReference type="PANTHER" id="PTHR47592">
    <property type="entry name" value="PBF68 PROTEIN"/>
    <property type="match status" value="1"/>
</dbReference>
<keyword evidence="3" id="KW-1185">Reference proteome</keyword>
<feature type="region of interest" description="Disordered" evidence="1">
    <location>
        <begin position="1"/>
        <end position="20"/>
    </location>
</feature>
<sequence length="165" mass="18573">MDTPPTSVGQHGAFSSTPPATGSITIGSMNVPFTSDVMNLGSMFVPMVGTQIVVPQNTRDYLSRYYILSYLSDDLFCVYHTLNTAKAVWDALEYKYKTQDVGPKKFIVVRFLDFKMVDGKSLCNQVQELEVMFHEIHVKGMMLTESFQAAAIIEKLPPSWKDFKN</sequence>
<comment type="caution">
    <text evidence="2">The sequence shown here is derived from an EMBL/GenBank/DDBJ whole genome shotgun (WGS) entry which is preliminary data.</text>
</comment>
<evidence type="ECO:0000313" key="3">
    <source>
        <dbReference type="Proteomes" id="UP001454036"/>
    </source>
</evidence>
<dbReference type="EMBL" id="BAABME010000478">
    <property type="protein sequence ID" value="GAA0143118.1"/>
    <property type="molecule type" value="Genomic_DNA"/>
</dbReference>
<proteinExistence type="predicted"/>
<accession>A0AAV3NZE4</accession>
<protein>
    <submittedName>
        <fullName evidence="2">Uncharacterized protein</fullName>
    </submittedName>
</protein>